<evidence type="ECO:0000313" key="6">
    <source>
        <dbReference type="EMBL" id="BCK58154.1"/>
    </source>
</evidence>
<dbReference type="PIRSF" id="PIRSF001112">
    <property type="entry name" value="Epoxide_hydrolase"/>
    <property type="match status" value="1"/>
</dbReference>
<reference evidence="6 7" key="1">
    <citation type="submission" date="2020-08" db="EMBL/GenBank/DDBJ databases">
        <title>Genome Sequencing of Nocardia wallacei strain FMUON74 and assembly.</title>
        <authorList>
            <person name="Toyokawa M."/>
            <person name="Uesaka K."/>
        </authorList>
    </citation>
    <scope>NUCLEOTIDE SEQUENCE [LARGE SCALE GENOMIC DNA]</scope>
    <source>
        <strain evidence="6 7">FMUON74</strain>
    </source>
</reference>
<feature type="active site" description="Nucleophile" evidence="4">
    <location>
        <position position="182"/>
    </location>
</feature>
<keyword evidence="2" id="KW-0058">Aromatic hydrocarbons catabolism</keyword>
<dbReference type="AlphaFoldDB" id="A0A7G1KYD5"/>
<evidence type="ECO:0000256" key="2">
    <source>
        <dbReference type="ARBA" id="ARBA00022797"/>
    </source>
</evidence>
<evidence type="ECO:0000259" key="5">
    <source>
        <dbReference type="Pfam" id="PF06441"/>
    </source>
</evidence>
<evidence type="ECO:0000256" key="3">
    <source>
        <dbReference type="ARBA" id="ARBA00022801"/>
    </source>
</evidence>
<dbReference type="Pfam" id="PF06441">
    <property type="entry name" value="EHN"/>
    <property type="match status" value="1"/>
</dbReference>
<keyword evidence="7" id="KW-1185">Reference proteome</keyword>
<dbReference type="PANTHER" id="PTHR21661">
    <property type="entry name" value="EPOXIDE HYDROLASE 1-RELATED"/>
    <property type="match status" value="1"/>
</dbReference>
<evidence type="ECO:0000313" key="7">
    <source>
        <dbReference type="Proteomes" id="UP000516173"/>
    </source>
</evidence>
<dbReference type="PANTHER" id="PTHR21661:SF35">
    <property type="entry name" value="EPOXIDE HYDROLASE"/>
    <property type="match status" value="1"/>
</dbReference>
<accession>A0A7G1KYD5</accession>
<dbReference type="InterPro" id="IPR029058">
    <property type="entry name" value="AB_hydrolase_fold"/>
</dbReference>
<gene>
    <name evidence="6" type="ORF">NWFMUON74_59260</name>
</gene>
<dbReference type="InterPro" id="IPR010497">
    <property type="entry name" value="Epoxide_hydro_N"/>
</dbReference>
<organism evidence="6 7">
    <name type="scientific">Nocardia wallacei</name>
    <dbReference type="NCBI Taxonomy" id="480035"/>
    <lineage>
        <taxon>Bacteria</taxon>
        <taxon>Bacillati</taxon>
        <taxon>Actinomycetota</taxon>
        <taxon>Actinomycetes</taxon>
        <taxon>Mycobacteriales</taxon>
        <taxon>Nocardiaceae</taxon>
        <taxon>Nocardia</taxon>
    </lineage>
</organism>
<proteinExistence type="inferred from homology"/>
<name>A0A7G1KYD5_9NOCA</name>
<dbReference type="GO" id="GO:0097176">
    <property type="term" value="P:epoxide metabolic process"/>
    <property type="evidence" value="ECO:0007669"/>
    <property type="project" value="TreeGrafter"/>
</dbReference>
<evidence type="ECO:0000256" key="4">
    <source>
        <dbReference type="PIRSR" id="PIRSR001112-1"/>
    </source>
</evidence>
<comment type="similarity">
    <text evidence="1">Belongs to the peptidase S33 family.</text>
</comment>
<dbReference type="InterPro" id="IPR016292">
    <property type="entry name" value="Epoxide_hydrolase"/>
</dbReference>
<feature type="domain" description="Epoxide hydrolase N-terminal" evidence="5">
    <location>
        <begin position="4"/>
        <end position="123"/>
    </location>
</feature>
<sequence length="372" mass="41470">MSEIRSFRIEVPQAELDDLNYRLAHARFADELPAERVAGQVDVGIPVPAGWEYGVPGAFVRPLVRRWLAEFDWRAVEAKLNEYPHFVTEIDGQTIHFVHVRSANPEATPLMLTHGWPSSFVEYLGLVERLGDEFHLVIPSYPGFTFSGPTTDRGWTPERMAAAYVELMRRLGYERYGVHGNDGGAIVSPEMGRLAPGNVIGVHVNQIFSFPKGEPGELDGLSEQELMGVQFGQKFLEHSIHDFAQRAQPQTLAHGLSDSPVGQLAWSGQLLASLDPDDILTNVALYWFTNTSASSARFYFETAHGEHATEPTTVPLGLSSFGYDFRAPRKFAERDHANIVQWNEYTEGGHWAAYEVPDLLAADIRGFFAKLG</sequence>
<dbReference type="Proteomes" id="UP000516173">
    <property type="component" value="Chromosome"/>
</dbReference>
<dbReference type="Gene3D" id="3.40.50.1820">
    <property type="entry name" value="alpha/beta hydrolase"/>
    <property type="match status" value="1"/>
</dbReference>
<dbReference type="SUPFAM" id="SSF53474">
    <property type="entry name" value="alpha/beta-Hydrolases"/>
    <property type="match status" value="1"/>
</dbReference>
<keyword evidence="3" id="KW-0378">Hydrolase</keyword>
<protein>
    <recommendedName>
        <fullName evidence="5">Epoxide hydrolase N-terminal domain-containing protein</fullName>
    </recommendedName>
</protein>
<dbReference type="EMBL" id="AP023396">
    <property type="protein sequence ID" value="BCK58154.1"/>
    <property type="molecule type" value="Genomic_DNA"/>
</dbReference>
<dbReference type="GeneID" id="80350345"/>
<feature type="active site" description="Proton donor" evidence="4">
    <location>
        <position position="299"/>
    </location>
</feature>
<evidence type="ECO:0000256" key="1">
    <source>
        <dbReference type="ARBA" id="ARBA00010088"/>
    </source>
</evidence>
<dbReference type="KEGG" id="nwl:NWFMUON74_59260"/>
<dbReference type="GO" id="GO:0004301">
    <property type="term" value="F:epoxide hydrolase activity"/>
    <property type="evidence" value="ECO:0007669"/>
    <property type="project" value="TreeGrafter"/>
</dbReference>
<feature type="active site" description="Proton acceptor" evidence="4">
    <location>
        <position position="350"/>
    </location>
</feature>
<dbReference type="RefSeq" id="WP_187684947.1">
    <property type="nucleotide sequence ID" value="NZ_AP023396.1"/>
</dbReference>